<dbReference type="EMBL" id="BK032734">
    <property type="protein sequence ID" value="DAF57532.1"/>
    <property type="molecule type" value="Genomic_DNA"/>
</dbReference>
<evidence type="ECO:0000313" key="1">
    <source>
        <dbReference type="EMBL" id="DAF57532.1"/>
    </source>
</evidence>
<proteinExistence type="predicted"/>
<sequence>MVAKFKAREARHDAESKRRDEEYIALKNGLRALLKDRIVQSCNFISQVGGITITQLQNIDGLESSYELLNGNGAVKALYKSTIKLPIITDDEFHIRKNKLK</sequence>
<accession>A0A8S5T2E1</accession>
<protein>
    <submittedName>
        <fullName evidence="1">Uncharacterized protein</fullName>
    </submittedName>
</protein>
<organism evidence="1">
    <name type="scientific">Myoviridae sp. ctqfO1</name>
    <dbReference type="NCBI Taxonomy" id="2827710"/>
    <lineage>
        <taxon>Viruses</taxon>
        <taxon>Duplodnaviria</taxon>
        <taxon>Heunggongvirae</taxon>
        <taxon>Uroviricota</taxon>
        <taxon>Caudoviricetes</taxon>
    </lineage>
</organism>
<reference evidence="1" key="1">
    <citation type="journal article" date="2021" name="Proc. Natl. Acad. Sci. U.S.A.">
        <title>A Catalog of Tens of Thousands of Viruses from Human Metagenomes Reveals Hidden Associations with Chronic Diseases.</title>
        <authorList>
            <person name="Tisza M.J."/>
            <person name="Buck C.B."/>
        </authorList>
    </citation>
    <scope>NUCLEOTIDE SEQUENCE</scope>
    <source>
        <strain evidence="1">CtqfO1</strain>
    </source>
</reference>
<name>A0A8S5T2E1_9CAUD</name>